<dbReference type="Proteomes" id="UP000094578">
    <property type="component" value="Unassembled WGS sequence"/>
</dbReference>
<reference evidence="1 2" key="1">
    <citation type="submission" date="2016-08" db="EMBL/GenBank/DDBJ databases">
        <title>Genome sequencing of Paenibacillus sp. TI45-13ar, isolated from Korean traditional nuruk.</title>
        <authorList>
            <person name="Kim S.-J."/>
        </authorList>
    </citation>
    <scope>NUCLEOTIDE SEQUENCE [LARGE SCALE GENOMIC DNA]</scope>
    <source>
        <strain evidence="1 2">TI45-13ar</strain>
    </source>
</reference>
<proteinExistence type="predicted"/>
<dbReference type="EMBL" id="MDER01000094">
    <property type="protein sequence ID" value="ODP26160.1"/>
    <property type="molecule type" value="Genomic_DNA"/>
</dbReference>
<sequence>MQHWNFKEKELHHIQSCLNEGRIVLIQGDNMHDLQLLKDDLTAMSDVPVFEHHIYQSIEELCMAVEHPKAKIILFYANVHHSDFELYLEIQEAIIESVYPAIGIFIELNDHKVLNYHYQSTHEIILRQASDRLKRYELKQNESQPHQSHIAPLDPRKYTLNQLTLAEQMAVRLAYMNTGIEKGGIMGWYQTGEPVITDIAPLKSYALIGCKHRIHGSEWFQNWLISVEAALKQITLVKDIDNYPASLKSLERVYSYWEDRMNYFDTLIKTVHSAAL</sequence>
<evidence type="ECO:0000313" key="2">
    <source>
        <dbReference type="Proteomes" id="UP000094578"/>
    </source>
</evidence>
<organism evidence="1 2">
    <name type="scientific">Paenibacillus nuruki</name>
    <dbReference type="NCBI Taxonomy" id="1886670"/>
    <lineage>
        <taxon>Bacteria</taxon>
        <taxon>Bacillati</taxon>
        <taxon>Bacillota</taxon>
        <taxon>Bacilli</taxon>
        <taxon>Bacillales</taxon>
        <taxon>Paenibacillaceae</taxon>
        <taxon>Paenibacillus</taxon>
    </lineage>
</organism>
<accession>A0A1E3KZM6</accession>
<dbReference type="AlphaFoldDB" id="A0A1E3KZM6"/>
<name>A0A1E3KZM6_9BACL</name>
<dbReference type="RefSeq" id="WP_069329810.1">
    <property type="nucleotide sequence ID" value="NZ_MDER01000094.1"/>
</dbReference>
<protein>
    <submittedName>
        <fullName evidence="1">Uncharacterized protein</fullName>
    </submittedName>
</protein>
<dbReference type="STRING" id="1886670.PTI45_04502"/>
<keyword evidence="2" id="KW-1185">Reference proteome</keyword>
<comment type="caution">
    <text evidence="1">The sequence shown here is derived from an EMBL/GenBank/DDBJ whole genome shotgun (WGS) entry which is preliminary data.</text>
</comment>
<evidence type="ECO:0000313" key="1">
    <source>
        <dbReference type="EMBL" id="ODP26160.1"/>
    </source>
</evidence>
<gene>
    <name evidence="1" type="ORF">PTI45_04502</name>
</gene>